<dbReference type="EnsemblMetazoa" id="XM_038209002.1">
    <property type="protein sequence ID" value="XP_038064930.1"/>
    <property type="gene ID" value="LOC119735303"/>
</dbReference>
<keyword evidence="2" id="KW-1133">Transmembrane helix</keyword>
<feature type="region of interest" description="Disordered" evidence="1">
    <location>
        <begin position="201"/>
        <end position="233"/>
    </location>
</feature>
<evidence type="ECO:0000313" key="3">
    <source>
        <dbReference type="EnsemblMetazoa" id="XP_038064930.1"/>
    </source>
</evidence>
<feature type="transmembrane region" description="Helical" evidence="2">
    <location>
        <begin position="129"/>
        <end position="153"/>
    </location>
</feature>
<name>A0A914ALP2_PATMI</name>
<keyword evidence="2" id="KW-0812">Transmembrane</keyword>
<evidence type="ECO:0000313" key="4">
    <source>
        <dbReference type="Proteomes" id="UP000887568"/>
    </source>
</evidence>
<evidence type="ECO:0000256" key="2">
    <source>
        <dbReference type="SAM" id="Phobius"/>
    </source>
</evidence>
<reference evidence="3" key="1">
    <citation type="submission" date="2022-11" db="UniProtKB">
        <authorList>
            <consortium name="EnsemblMetazoa"/>
        </authorList>
    </citation>
    <scope>IDENTIFICATION</scope>
</reference>
<dbReference type="AlphaFoldDB" id="A0A914ALP2"/>
<keyword evidence="4" id="KW-1185">Reference proteome</keyword>
<dbReference type="GeneID" id="119735303"/>
<sequence length="233" mass="25004">MPASSKCPPVSVTYVIITARAASPFIMGITVIYIQSEGKFVISGIPEDDDAGTCLGLEGKLGAPTWEVVSLRPDLDCIQRDGEFLYSDPISTDRFDCRYCRDKVCSSSSFVDIVPIPTPEPNGPTDSKVVVIVAVSVSAGIFFLTLAIAMCYFCKCFSCGKVSPRNELRRNGPQPNPSVAVFNPSCDEPPSYVQAAELDVNAGKNDDEPPPAYDDCASSNAALQATDENEEQV</sequence>
<evidence type="ECO:0000256" key="1">
    <source>
        <dbReference type="SAM" id="MobiDB-lite"/>
    </source>
</evidence>
<accession>A0A914ALP2</accession>
<feature type="transmembrane region" description="Helical" evidence="2">
    <location>
        <begin position="12"/>
        <end position="34"/>
    </location>
</feature>
<dbReference type="RefSeq" id="XP_038064930.1">
    <property type="nucleotide sequence ID" value="XM_038209002.1"/>
</dbReference>
<proteinExistence type="predicted"/>
<keyword evidence="2" id="KW-0472">Membrane</keyword>
<dbReference type="Proteomes" id="UP000887568">
    <property type="component" value="Unplaced"/>
</dbReference>
<protein>
    <submittedName>
        <fullName evidence="3">Uncharacterized protein</fullName>
    </submittedName>
</protein>
<organism evidence="3 4">
    <name type="scientific">Patiria miniata</name>
    <name type="common">Bat star</name>
    <name type="synonym">Asterina miniata</name>
    <dbReference type="NCBI Taxonomy" id="46514"/>
    <lineage>
        <taxon>Eukaryota</taxon>
        <taxon>Metazoa</taxon>
        <taxon>Echinodermata</taxon>
        <taxon>Eleutherozoa</taxon>
        <taxon>Asterozoa</taxon>
        <taxon>Asteroidea</taxon>
        <taxon>Valvatacea</taxon>
        <taxon>Valvatida</taxon>
        <taxon>Asterinidae</taxon>
        <taxon>Patiria</taxon>
    </lineage>
</organism>